<dbReference type="Proteomes" id="UP000233293">
    <property type="component" value="Unassembled WGS sequence"/>
</dbReference>
<evidence type="ECO:0000256" key="2">
    <source>
        <dbReference type="ARBA" id="ARBA00022679"/>
    </source>
</evidence>
<evidence type="ECO:0000256" key="1">
    <source>
        <dbReference type="ARBA" id="ARBA00001210"/>
    </source>
</evidence>
<accession>A0A2N3PLR5</accession>
<dbReference type="AlphaFoldDB" id="A0A2N3PLR5"/>
<gene>
    <name evidence="5 6" type="primary">citG</name>
    <name evidence="6" type="ORF">CWS72_27290</name>
</gene>
<keyword evidence="3 5" id="KW-0547">Nucleotide-binding</keyword>
<dbReference type="GO" id="GO:0046917">
    <property type="term" value="F:triphosphoribosyl-dephospho-CoA synthase activity"/>
    <property type="evidence" value="ECO:0007669"/>
    <property type="project" value="UniProtKB-UniRule"/>
</dbReference>
<dbReference type="InterPro" id="IPR017551">
    <property type="entry name" value="TriPribosyl-deP-CoA_syn_CitG"/>
</dbReference>
<organism evidence="6 7">
    <name type="scientific">Telmatospirillum siberiense</name>
    <dbReference type="NCBI Taxonomy" id="382514"/>
    <lineage>
        <taxon>Bacteria</taxon>
        <taxon>Pseudomonadati</taxon>
        <taxon>Pseudomonadota</taxon>
        <taxon>Alphaproteobacteria</taxon>
        <taxon>Rhodospirillales</taxon>
        <taxon>Rhodospirillaceae</taxon>
        <taxon>Telmatospirillum</taxon>
    </lineage>
</organism>
<dbReference type="PANTHER" id="PTHR30201">
    <property type="entry name" value="TRIPHOSPHORIBOSYL-DEPHOSPHO-COA SYNTHASE"/>
    <property type="match status" value="1"/>
</dbReference>
<evidence type="ECO:0000313" key="7">
    <source>
        <dbReference type="Proteomes" id="UP000233293"/>
    </source>
</evidence>
<evidence type="ECO:0000256" key="5">
    <source>
        <dbReference type="HAMAP-Rule" id="MF_00397"/>
    </source>
</evidence>
<keyword evidence="2 5" id="KW-0808">Transferase</keyword>
<dbReference type="GO" id="GO:0005524">
    <property type="term" value="F:ATP binding"/>
    <property type="evidence" value="ECO:0007669"/>
    <property type="project" value="UniProtKB-KW"/>
</dbReference>
<proteinExistence type="inferred from homology"/>
<protein>
    <recommendedName>
        <fullName evidence="5">Probable 2-(5''-triphosphoribosyl)-3'-dephosphocoenzyme-A synthase</fullName>
        <shortName evidence="5">2-(5''-triphosphoribosyl)-3'-dephospho-CoA synthase</shortName>
        <ecNumber evidence="5">2.4.2.52</ecNumber>
    </recommendedName>
</protein>
<reference evidence="7" key="1">
    <citation type="submission" date="2017-12" db="EMBL/GenBank/DDBJ databases">
        <title>Draft genome sequence of Telmatospirillum siberiense 26-4b1T, an acidotolerant peatland alphaproteobacterium potentially involved in sulfur cycling.</title>
        <authorList>
            <person name="Hausmann B."/>
            <person name="Pjevac P."/>
            <person name="Schreck K."/>
            <person name="Herbold C.W."/>
            <person name="Daims H."/>
            <person name="Wagner M."/>
            <person name="Pester M."/>
            <person name="Loy A."/>
        </authorList>
    </citation>
    <scope>NUCLEOTIDE SEQUENCE [LARGE SCALE GENOMIC DNA]</scope>
    <source>
        <strain evidence="7">26-4b1</strain>
    </source>
</reference>
<dbReference type="HAMAP" id="MF_00397">
    <property type="entry name" value="CitG"/>
    <property type="match status" value="1"/>
</dbReference>
<evidence type="ECO:0000256" key="3">
    <source>
        <dbReference type="ARBA" id="ARBA00022741"/>
    </source>
</evidence>
<dbReference type="OrthoDB" id="114886at2"/>
<name>A0A2N3PLR5_9PROT</name>
<dbReference type="Pfam" id="PF01874">
    <property type="entry name" value="CitG"/>
    <property type="match status" value="1"/>
</dbReference>
<dbReference type="NCBIfam" id="TIGR03125">
    <property type="entry name" value="citrate_citG"/>
    <property type="match status" value="1"/>
</dbReference>
<keyword evidence="7" id="KW-1185">Reference proteome</keyword>
<dbReference type="InterPro" id="IPR002736">
    <property type="entry name" value="CitG"/>
</dbReference>
<dbReference type="GO" id="GO:0051191">
    <property type="term" value="P:prosthetic group biosynthetic process"/>
    <property type="evidence" value="ECO:0007669"/>
    <property type="project" value="TreeGrafter"/>
</dbReference>
<evidence type="ECO:0000256" key="4">
    <source>
        <dbReference type="ARBA" id="ARBA00022840"/>
    </source>
</evidence>
<evidence type="ECO:0000313" key="6">
    <source>
        <dbReference type="EMBL" id="PKU21334.1"/>
    </source>
</evidence>
<dbReference type="EMBL" id="PIUM01000080">
    <property type="protein sequence ID" value="PKU21334.1"/>
    <property type="molecule type" value="Genomic_DNA"/>
</dbReference>
<sequence>MGFYPPPPGRRAWPGGESCSFHHQELVARLAHGALIREVLLTPKPGLVDRRNSGAHRDMGLDTFLTSAEAIAPWFSKFFLCGMSGHRSPAEHVLAMLRSDGVACEKAMFAATGGINTHKGSVFAFGLLCGAVGRCHGQGRPLDVQTICDEVAGICRDLVERELDRAGEATTAGEHLFHQYGLTGARGEAASGFQTVRTFSLPAFLAVEAETGSEQLALFAALLALLASNADTNLVARGGPEGLLFVQREASRLLAEGGVHAPYFMAKMAAFDDALIKRNLSPGGSADLLAVTWFLARLSLFRDHNDKNLPKEEVSDVDA</sequence>
<dbReference type="Gene3D" id="1.10.4200.10">
    <property type="entry name" value="Triphosphoribosyl-dephospho-CoA protein"/>
    <property type="match status" value="1"/>
</dbReference>
<comment type="caution">
    <text evidence="6">The sequence shown here is derived from an EMBL/GenBank/DDBJ whole genome shotgun (WGS) entry which is preliminary data.</text>
</comment>
<keyword evidence="4 5" id="KW-0067">ATP-binding</keyword>
<dbReference type="EC" id="2.4.2.52" evidence="5"/>
<dbReference type="PANTHER" id="PTHR30201:SF2">
    <property type="entry name" value="2-(5''-TRIPHOSPHORIBOSYL)-3'-DEPHOSPHOCOENZYME-A SYNTHASE"/>
    <property type="match status" value="1"/>
</dbReference>
<comment type="similarity">
    <text evidence="5">Belongs to the CitG/MdcB family.</text>
</comment>
<comment type="catalytic activity">
    <reaction evidence="1 5">
        <text>3'-dephospho-CoA + ATP = 2'-(5''-triphospho-alpha-D-ribosyl)-3'-dephospho-CoA + adenine</text>
        <dbReference type="Rhea" id="RHEA:15117"/>
        <dbReference type="ChEBI" id="CHEBI:16708"/>
        <dbReference type="ChEBI" id="CHEBI:30616"/>
        <dbReference type="ChEBI" id="CHEBI:57328"/>
        <dbReference type="ChEBI" id="CHEBI:61378"/>
        <dbReference type="EC" id="2.4.2.52"/>
    </reaction>
</comment>